<keyword evidence="5" id="KW-0067">ATP-binding</keyword>
<evidence type="ECO:0000256" key="1">
    <source>
        <dbReference type="ARBA" id="ARBA00004651"/>
    </source>
</evidence>
<dbReference type="PROSITE" id="PS50893">
    <property type="entry name" value="ABC_TRANSPORTER_2"/>
    <property type="match status" value="1"/>
</dbReference>
<dbReference type="KEGG" id="caqu:CAQU_00075"/>
<dbReference type="STRING" id="1431546.CAQU_00075"/>
<dbReference type="InterPro" id="IPR003439">
    <property type="entry name" value="ABC_transporter-like_ATP-bd"/>
</dbReference>
<keyword evidence="2" id="KW-0997">Cell inner membrane</keyword>
<evidence type="ECO:0000256" key="9">
    <source>
        <dbReference type="ARBA" id="ARBA00023455"/>
    </source>
</evidence>
<sequence length="569" mass="61890">MIKTSLPFFLEKSYPIFSVSILLTLTSRAFQLVLILLISHIAGRAAEGDAELIDSIIAIVPLLVGIPLLDAAADHCIYRLQHAIQLHLQPAALDYDLRHPGSRLTEQAQSWVGQEGVSLVFYVLQQRLSGIVSLIVLCSWNIPLGFLVGLSVWYSGTVTARYTATMQKELEGTTDEPALRSHFYWQTLTSPTFAEELRLYGLGQTLATRLETTSAEKQDGAKSRSQRFWKLNLRASIPFIAAVLIYFGWNLFAADIDYAAFLSAVIIAFPGLAGLGSLGSIQVRAHEFDELIATVSARPALPSSPSLLPGSASTHTDTTAGDSVVDMRDVVFSYGDRPVLDHLNFRVEPGEKVAIVGENGAGKSTLIKLLIGELQPDSGSVFLAERNPNALTNSDCGVGLVAQDFMKPPFVTSDAIELGRDNLHPQQSAIITGLGIDTFGEQRDENTQYSRGQWQKLAIARALVTQPAPWGRLLILDEPASALDIGAEKALYSSVITHADPTDSLIIITHRLLSITNVDRIIVLKDAQISEQGTHQQLMDLGGHYAHMYAVQHASYTTDHDGTDVGGPQ</sequence>
<keyword evidence="2" id="KW-1003">Cell membrane</keyword>
<dbReference type="InterPro" id="IPR027417">
    <property type="entry name" value="P-loop_NTPase"/>
</dbReference>
<dbReference type="PANTHER" id="PTHR24221">
    <property type="entry name" value="ATP-BINDING CASSETTE SUB-FAMILY B"/>
    <property type="match status" value="1"/>
</dbReference>
<dbReference type="Gene3D" id="3.40.50.300">
    <property type="entry name" value="P-loop containing nucleotide triphosphate hydrolases"/>
    <property type="match status" value="1"/>
</dbReference>
<dbReference type="GO" id="GO:0005524">
    <property type="term" value="F:ATP binding"/>
    <property type="evidence" value="ECO:0007669"/>
    <property type="project" value="UniProtKB-KW"/>
</dbReference>
<keyword evidence="7 10" id="KW-1133">Transmembrane helix</keyword>
<evidence type="ECO:0000256" key="10">
    <source>
        <dbReference type="SAM" id="Phobius"/>
    </source>
</evidence>
<keyword evidence="4" id="KW-0547">Nucleotide-binding</keyword>
<evidence type="ECO:0000256" key="8">
    <source>
        <dbReference type="ARBA" id="ARBA00023136"/>
    </source>
</evidence>
<dbReference type="InterPro" id="IPR039421">
    <property type="entry name" value="Type_1_exporter"/>
</dbReference>
<evidence type="ECO:0000256" key="5">
    <source>
        <dbReference type="ARBA" id="ARBA00022840"/>
    </source>
</evidence>
<dbReference type="RefSeq" id="WP_075724153.1">
    <property type="nucleotide sequence ID" value="NZ_CP009245.1"/>
</dbReference>
<evidence type="ECO:0000256" key="4">
    <source>
        <dbReference type="ARBA" id="ARBA00022741"/>
    </source>
</evidence>
<evidence type="ECO:0000256" key="2">
    <source>
        <dbReference type="ARBA" id="ARBA00022519"/>
    </source>
</evidence>
<dbReference type="Pfam" id="PF00005">
    <property type="entry name" value="ABC_tran"/>
    <property type="match status" value="1"/>
</dbReference>
<comment type="subcellular location">
    <subcellularLocation>
        <location evidence="1">Cell membrane</location>
        <topology evidence="1">Multi-pass membrane protein</topology>
    </subcellularLocation>
</comment>
<feature type="transmembrane region" description="Helical" evidence="10">
    <location>
        <begin position="258"/>
        <end position="278"/>
    </location>
</feature>
<gene>
    <name evidence="12" type="ORF">CAQU_00075</name>
</gene>
<dbReference type="SMART" id="SM00382">
    <property type="entry name" value="AAA"/>
    <property type="match status" value="1"/>
</dbReference>
<dbReference type="EMBL" id="CP009245">
    <property type="protein sequence ID" value="APT83752.1"/>
    <property type="molecule type" value="Genomic_DNA"/>
</dbReference>
<feature type="transmembrane region" description="Helical" evidence="10">
    <location>
        <begin position="50"/>
        <end position="69"/>
    </location>
</feature>
<dbReference type="SUPFAM" id="SSF52540">
    <property type="entry name" value="P-loop containing nucleoside triphosphate hydrolases"/>
    <property type="match status" value="1"/>
</dbReference>
<dbReference type="Gene3D" id="1.20.1560.10">
    <property type="entry name" value="ABC transporter type 1, transmembrane domain"/>
    <property type="match status" value="1"/>
</dbReference>
<dbReference type="InterPro" id="IPR003593">
    <property type="entry name" value="AAA+_ATPase"/>
</dbReference>
<keyword evidence="3 10" id="KW-0812">Transmembrane</keyword>
<evidence type="ECO:0000256" key="7">
    <source>
        <dbReference type="ARBA" id="ARBA00022989"/>
    </source>
</evidence>
<keyword evidence="6" id="KW-1278">Translocase</keyword>
<protein>
    <recommendedName>
        <fullName evidence="11">ABC transporter domain-containing protein</fullName>
    </recommendedName>
</protein>
<evidence type="ECO:0000313" key="12">
    <source>
        <dbReference type="EMBL" id="APT83752.1"/>
    </source>
</evidence>
<name>A0A1L7CD25_9CORY</name>
<reference evidence="12 13" key="1">
    <citation type="submission" date="2014-08" db="EMBL/GenBank/DDBJ databases">
        <title>Complete genome sequence of Corynebacterium aquilae S-613T(T) (=DSM 44791(T)), isolated from the choana of a healthy golden eagle.</title>
        <authorList>
            <person name="Ruckert C."/>
            <person name="Albersmeier A."/>
            <person name="Winkler A."/>
            <person name="Kalinowski J."/>
        </authorList>
    </citation>
    <scope>NUCLEOTIDE SEQUENCE [LARGE SCALE GENOMIC DNA]</scope>
    <source>
        <strain evidence="12 13">S-613</strain>
    </source>
</reference>
<dbReference type="AlphaFoldDB" id="A0A1L7CD25"/>
<dbReference type="SUPFAM" id="SSF90123">
    <property type="entry name" value="ABC transporter transmembrane region"/>
    <property type="match status" value="1"/>
</dbReference>
<evidence type="ECO:0000256" key="6">
    <source>
        <dbReference type="ARBA" id="ARBA00022967"/>
    </source>
</evidence>
<dbReference type="GO" id="GO:0034040">
    <property type="term" value="F:ATPase-coupled lipid transmembrane transporter activity"/>
    <property type="evidence" value="ECO:0007669"/>
    <property type="project" value="TreeGrafter"/>
</dbReference>
<feature type="transmembrane region" description="Helical" evidence="10">
    <location>
        <begin position="16"/>
        <end position="38"/>
    </location>
</feature>
<proteinExistence type="inferred from homology"/>
<dbReference type="OrthoDB" id="9806127at2"/>
<feature type="transmembrane region" description="Helical" evidence="10">
    <location>
        <begin position="231"/>
        <end position="252"/>
    </location>
</feature>
<keyword evidence="8 10" id="KW-0472">Membrane</keyword>
<feature type="domain" description="ABC transporter" evidence="11">
    <location>
        <begin position="325"/>
        <end position="551"/>
    </location>
</feature>
<dbReference type="GO" id="GO:0016887">
    <property type="term" value="F:ATP hydrolysis activity"/>
    <property type="evidence" value="ECO:0007669"/>
    <property type="project" value="InterPro"/>
</dbReference>
<comment type="similarity">
    <text evidence="9">Belongs to the ABC transporter superfamily. Siderophore-Fe(3+) uptake transporter (SIUT) (TC 3.A.1.21) family.</text>
</comment>
<accession>A0A1L7CD25</accession>
<feature type="transmembrane region" description="Helical" evidence="10">
    <location>
        <begin position="131"/>
        <end position="154"/>
    </location>
</feature>
<evidence type="ECO:0000259" key="11">
    <source>
        <dbReference type="PROSITE" id="PS50893"/>
    </source>
</evidence>
<evidence type="ECO:0000313" key="13">
    <source>
        <dbReference type="Proteomes" id="UP000185478"/>
    </source>
</evidence>
<evidence type="ECO:0000256" key="3">
    <source>
        <dbReference type="ARBA" id="ARBA00022692"/>
    </source>
</evidence>
<keyword evidence="13" id="KW-1185">Reference proteome</keyword>
<dbReference type="InterPro" id="IPR036640">
    <property type="entry name" value="ABC1_TM_sf"/>
</dbReference>
<dbReference type="GO" id="GO:0005886">
    <property type="term" value="C:plasma membrane"/>
    <property type="evidence" value="ECO:0007669"/>
    <property type="project" value="UniProtKB-SubCell"/>
</dbReference>
<organism evidence="12 13">
    <name type="scientific">Corynebacterium aquilae DSM 44791</name>
    <dbReference type="NCBI Taxonomy" id="1431546"/>
    <lineage>
        <taxon>Bacteria</taxon>
        <taxon>Bacillati</taxon>
        <taxon>Actinomycetota</taxon>
        <taxon>Actinomycetes</taxon>
        <taxon>Mycobacteriales</taxon>
        <taxon>Corynebacteriaceae</taxon>
        <taxon>Corynebacterium</taxon>
    </lineage>
</organism>
<dbReference type="Proteomes" id="UP000185478">
    <property type="component" value="Chromosome"/>
</dbReference>
<dbReference type="PANTHER" id="PTHR24221:SF654">
    <property type="entry name" value="ATP-BINDING CASSETTE SUB-FAMILY B MEMBER 6"/>
    <property type="match status" value="1"/>
</dbReference>